<accession>A0A7W4UP57</accession>
<organism evidence="2 3">
    <name type="scientific">Pseudoclavibacter helvolus</name>
    <dbReference type="NCBI Taxonomy" id="255205"/>
    <lineage>
        <taxon>Bacteria</taxon>
        <taxon>Bacillati</taxon>
        <taxon>Actinomycetota</taxon>
        <taxon>Actinomycetes</taxon>
        <taxon>Micrococcales</taxon>
        <taxon>Microbacteriaceae</taxon>
        <taxon>Pseudoclavibacter</taxon>
    </lineage>
</organism>
<dbReference type="SUPFAM" id="SSF51735">
    <property type="entry name" value="NAD(P)-binding Rossmann-fold domains"/>
    <property type="match status" value="1"/>
</dbReference>
<dbReference type="Proteomes" id="UP000545286">
    <property type="component" value="Unassembled WGS sequence"/>
</dbReference>
<dbReference type="InterPro" id="IPR051604">
    <property type="entry name" value="Ergot_Alk_Oxidoreductase"/>
</dbReference>
<dbReference type="AlphaFoldDB" id="A0A7W4UP57"/>
<dbReference type="PANTHER" id="PTHR43162:SF1">
    <property type="entry name" value="PRESTALK A DIFFERENTIATION PROTEIN A"/>
    <property type="match status" value="1"/>
</dbReference>
<keyword evidence="3" id="KW-1185">Reference proteome</keyword>
<dbReference type="Gene3D" id="3.40.50.720">
    <property type="entry name" value="NAD(P)-binding Rossmann-like Domain"/>
    <property type="match status" value="1"/>
</dbReference>
<proteinExistence type="predicted"/>
<evidence type="ECO:0000313" key="3">
    <source>
        <dbReference type="Proteomes" id="UP000545286"/>
    </source>
</evidence>
<evidence type="ECO:0000313" key="2">
    <source>
        <dbReference type="EMBL" id="MBB2958105.1"/>
    </source>
</evidence>
<evidence type="ECO:0000259" key="1">
    <source>
        <dbReference type="Pfam" id="PF13460"/>
    </source>
</evidence>
<dbReference type="PANTHER" id="PTHR43162">
    <property type="match status" value="1"/>
</dbReference>
<feature type="domain" description="NAD(P)-binding" evidence="1">
    <location>
        <begin position="13"/>
        <end position="185"/>
    </location>
</feature>
<dbReference type="InterPro" id="IPR016040">
    <property type="entry name" value="NAD(P)-bd_dom"/>
</dbReference>
<dbReference type="Pfam" id="PF13460">
    <property type="entry name" value="NAD_binding_10"/>
    <property type="match status" value="1"/>
</dbReference>
<dbReference type="RefSeq" id="WP_183625028.1">
    <property type="nucleotide sequence ID" value="NZ_JACHWJ010000003.1"/>
</dbReference>
<gene>
    <name evidence="2" type="ORF">FHX72_002250</name>
</gene>
<comment type="caution">
    <text evidence="2">The sequence shown here is derived from an EMBL/GenBank/DDBJ whole genome shotgun (WGS) entry which is preliminary data.</text>
</comment>
<dbReference type="CDD" id="cd05269">
    <property type="entry name" value="TMR_SDR_a"/>
    <property type="match status" value="1"/>
</dbReference>
<dbReference type="EMBL" id="JACHWJ010000003">
    <property type="protein sequence ID" value="MBB2958105.1"/>
    <property type="molecule type" value="Genomic_DNA"/>
</dbReference>
<dbReference type="InterPro" id="IPR036291">
    <property type="entry name" value="NAD(P)-bd_dom_sf"/>
</dbReference>
<reference evidence="2 3" key="1">
    <citation type="submission" date="2020-08" db="EMBL/GenBank/DDBJ databases">
        <title>Sequencing the genomes of 1000 actinobacteria strains.</title>
        <authorList>
            <person name="Klenk H.-P."/>
        </authorList>
    </citation>
    <scope>NUCLEOTIDE SEQUENCE [LARGE SCALE GENOMIC DNA]</scope>
    <source>
        <strain evidence="2 3">DSM 20419</strain>
    </source>
</reference>
<name>A0A7W4UP57_9MICO</name>
<protein>
    <submittedName>
        <fullName evidence="2">Uncharacterized protein YbjT (DUF2867 family)</fullName>
    </submittedName>
</protein>
<dbReference type="Gene3D" id="3.90.25.10">
    <property type="entry name" value="UDP-galactose 4-epimerase, domain 1"/>
    <property type="match status" value="1"/>
</dbReference>
<sequence>MTAAPTDRIAVTGSTGAVGGLVARRLADAGAAQLLLARTPAKAPRLPGCVVAPFSYADRDASTEALQGIRTLFMVSAAESESRLDEHKAFIDAAADAGVEHVVYTSFFGASPDSTFTLARDHFATEEHLKASGMTWTFLRDNFYMDVMPMFVGDDGVLRGPAGDGRVSIVSRADVAAVASSVLLAPDAHQGATYDLTGPEALTATEIAAAITHVWGADITFHDETLDEAYESRKKWGAPAWQNDAWVSTYTAIASGELSRVSDDVERITGRAALSFAEYLAGGELGVSD</sequence>